<evidence type="ECO:0000256" key="10">
    <source>
        <dbReference type="ARBA" id="ARBA00022837"/>
    </source>
</evidence>
<keyword evidence="6" id="KW-0479">Metal-binding</keyword>
<keyword evidence="9" id="KW-0418">Kinase</keyword>
<evidence type="ECO:0000256" key="5">
    <source>
        <dbReference type="ARBA" id="ARBA00022679"/>
    </source>
</evidence>
<evidence type="ECO:0000256" key="8">
    <source>
        <dbReference type="ARBA" id="ARBA00022741"/>
    </source>
</evidence>
<dbReference type="InterPro" id="IPR002048">
    <property type="entry name" value="EF_hand_dom"/>
</dbReference>
<evidence type="ECO:0000256" key="4">
    <source>
        <dbReference type="ARBA" id="ARBA00022527"/>
    </source>
</evidence>
<dbReference type="PROSITE" id="PS50222">
    <property type="entry name" value="EF_HAND_2"/>
    <property type="match status" value="1"/>
</dbReference>
<comment type="catalytic activity">
    <reaction evidence="14">
        <text>L-seryl-[protein] + ATP = O-phospho-L-seryl-[protein] + ADP + H(+)</text>
        <dbReference type="Rhea" id="RHEA:17989"/>
        <dbReference type="Rhea" id="RHEA-COMP:9863"/>
        <dbReference type="Rhea" id="RHEA-COMP:11604"/>
        <dbReference type="ChEBI" id="CHEBI:15378"/>
        <dbReference type="ChEBI" id="CHEBI:29999"/>
        <dbReference type="ChEBI" id="CHEBI:30616"/>
        <dbReference type="ChEBI" id="CHEBI:83421"/>
        <dbReference type="ChEBI" id="CHEBI:456216"/>
        <dbReference type="EC" id="2.7.11.1"/>
    </reaction>
</comment>
<feature type="binding site" evidence="15">
    <location>
        <position position="95"/>
    </location>
    <ligand>
        <name>ATP</name>
        <dbReference type="ChEBI" id="CHEBI:30616"/>
    </ligand>
</feature>
<dbReference type="PROSITE" id="PS00107">
    <property type="entry name" value="PROTEIN_KINASE_ATP"/>
    <property type="match status" value="1"/>
</dbReference>
<evidence type="ECO:0000256" key="15">
    <source>
        <dbReference type="PROSITE-ProRule" id="PRU10141"/>
    </source>
</evidence>
<evidence type="ECO:0000256" key="6">
    <source>
        <dbReference type="ARBA" id="ARBA00022723"/>
    </source>
</evidence>
<dbReference type="InterPro" id="IPR011992">
    <property type="entry name" value="EF-hand-dom_pair"/>
</dbReference>
<evidence type="ECO:0000256" key="9">
    <source>
        <dbReference type="ARBA" id="ARBA00022777"/>
    </source>
</evidence>
<keyword evidence="7" id="KW-0677">Repeat</keyword>
<dbReference type="Gene3D" id="1.10.238.10">
    <property type="entry name" value="EF-hand"/>
    <property type="match status" value="1"/>
</dbReference>
<dbReference type="SUPFAM" id="SSF56112">
    <property type="entry name" value="Protein kinase-like (PK-like)"/>
    <property type="match status" value="1"/>
</dbReference>
<dbReference type="PROSITE" id="PS50011">
    <property type="entry name" value="PROTEIN_KINASE_DOM"/>
    <property type="match status" value="1"/>
</dbReference>
<dbReference type="InterPro" id="IPR011009">
    <property type="entry name" value="Kinase-like_dom_sf"/>
</dbReference>
<keyword evidence="5" id="KW-0808">Transferase</keyword>
<dbReference type="PANTHER" id="PTHR24349">
    <property type="entry name" value="SERINE/THREONINE-PROTEIN KINASE"/>
    <property type="match status" value="1"/>
</dbReference>
<dbReference type="Gene3D" id="1.10.510.10">
    <property type="entry name" value="Transferase(Phosphotransferase) domain 1"/>
    <property type="match status" value="1"/>
</dbReference>
<evidence type="ECO:0000313" key="19">
    <source>
        <dbReference type="Proteomes" id="UP001178507"/>
    </source>
</evidence>
<dbReference type="EC" id="2.7.11.1" evidence="3"/>
<proteinExistence type="inferred from homology"/>
<evidence type="ECO:0000259" key="16">
    <source>
        <dbReference type="PROSITE" id="PS50011"/>
    </source>
</evidence>
<evidence type="ECO:0000259" key="17">
    <source>
        <dbReference type="PROSITE" id="PS50222"/>
    </source>
</evidence>
<evidence type="ECO:0000256" key="11">
    <source>
        <dbReference type="ARBA" id="ARBA00022840"/>
    </source>
</evidence>
<dbReference type="InterPro" id="IPR018247">
    <property type="entry name" value="EF_Hand_1_Ca_BS"/>
</dbReference>
<comment type="similarity">
    <text evidence="12">Belongs to the protein kinase superfamily. Ser/Thr protein kinase family. CDPK subfamily.</text>
</comment>
<evidence type="ECO:0000256" key="13">
    <source>
        <dbReference type="ARBA" id="ARBA00047899"/>
    </source>
</evidence>
<comment type="cofactor">
    <cofactor evidence="1">
        <name>Mg(2+)</name>
        <dbReference type="ChEBI" id="CHEBI:18420"/>
    </cofactor>
</comment>
<keyword evidence="19" id="KW-1185">Reference proteome</keyword>
<dbReference type="InterPro" id="IPR000719">
    <property type="entry name" value="Prot_kinase_dom"/>
</dbReference>
<comment type="caution">
    <text evidence="18">The sequence shown here is derived from an EMBL/GenBank/DDBJ whole genome shotgun (WGS) entry which is preliminary data.</text>
</comment>
<reference evidence="18" key="1">
    <citation type="submission" date="2023-08" db="EMBL/GenBank/DDBJ databases">
        <authorList>
            <person name="Chen Y."/>
            <person name="Shah S."/>
            <person name="Dougan E. K."/>
            <person name="Thang M."/>
            <person name="Chan C."/>
        </authorList>
    </citation>
    <scope>NUCLEOTIDE SEQUENCE</scope>
</reference>
<gene>
    <name evidence="18" type="ORF">EVOR1521_LOCUS1202</name>
</gene>
<dbReference type="AlphaFoldDB" id="A0AA36MGQ2"/>
<dbReference type="FunFam" id="1.10.510.10:FF:000571">
    <property type="entry name" value="Maternal embryonic leucine zipper kinase"/>
    <property type="match status" value="1"/>
</dbReference>
<sequence length="534" mass="59960">MILLPSAAVDRNAAVRTSLAGRSLLLYFGLEEMSPDAQREFLIKEGARSGDFLWFHQSGESFASTYKVEFKIGEGGFGKVFSATHKRTGIARAVKRLHKVPGRQELHKNELDTLLGLDHPHIVKLLEYYDEDEFLYLVFELCEGLDLLETIRTSKTGRLGELEGSVALRHMLKALQCCHSQYRGHYDIKPENFMFKRSTSGEDIAQGNLKMVDFGLSSCFDMHRNHRISGTTAYMAPEFWSGIYGPEGDVWSCGVVLFVMLTGTPLLDDICPATVKRETRVRHVLQERLQCAATEWNLSSSAMDLLKQMLQHDRHARPTIKEALKHPFNTGGYDIERQLPSPESLQAGALLKELPHLVRDIMTEPMLKRVARMIMVHVSEVPEAASLAFRMLDLHGYGELSISALEENPRLWSDGILPDDLEAIFEAMDLNRDGYISYRAFLAVTLPDEIRCNASILEVTFGILDVNEDGFIGQTDLAKVFGHDADSEVCDLTISEVSKDGKVSWDTFLALVAPEIVVANALLEHCMKLPKSRR</sequence>
<dbReference type="Pfam" id="PF13202">
    <property type="entry name" value="EF-hand_5"/>
    <property type="match status" value="1"/>
</dbReference>
<dbReference type="EMBL" id="CAUJNA010000033">
    <property type="protein sequence ID" value="CAJ1370696.1"/>
    <property type="molecule type" value="Genomic_DNA"/>
</dbReference>
<dbReference type="GO" id="GO:0005509">
    <property type="term" value="F:calcium ion binding"/>
    <property type="evidence" value="ECO:0007669"/>
    <property type="project" value="InterPro"/>
</dbReference>
<evidence type="ECO:0000256" key="1">
    <source>
        <dbReference type="ARBA" id="ARBA00001946"/>
    </source>
</evidence>
<dbReference type="SUPFAM" id="SSF47473">
    <property type="entry name" value="EF-hand"/>
    <property type="match status" value="1"/>
</dbReference>
<comment type="catalytic activity">
    <reaction evidence="13">
        <text>L-threonyl-[protein] + ATP = O-phospho-L-threonyl-[protein] + ADP + H(+)</text>
        <dbReference type="Rhea" id="RHEA:46608"/>
        <dbReference type="Rhea" id="RHEA-COMP:11060"/>
        <dbReference type="Rhea" id="RHEA-COMP:11605"/>
        <dbReference type="ChEBI" id="CHEBI:15378"/>
        <dbReference type="ChEBI" id="CHEBI:30013"/>
        <dbReference type="ChEBI" id="CHEBI:30616"/>
        <dbReference type="ChEBI" id="CHEBI:61977"/>
        <dbReference type="ChEBI" id="CHEBI:456216"/>
        <dbReference type="EC" id="2.7.11.1"/>
    </reaction>
</comment>
<dbReference type="InterPro" id="IPR050205">
    <property type="entry name" value="CDPK_Ser/Thr_kinases"/>
</dbReference>
<keyword evidence="4" id="KW-0723">Serine/threonine-protein kinase</keyword>
<dbReference type="PROSITE" id="PS00018">
    <property type="entry name" value="EF_HAND_1"/>
    <property type="match status" value="1"/>
</dbReference>
<evidence type="ECO:0000256" key="12">
    <source>
        <dbReference type="ARBA" id="ARBA00024334"/>
    </source>
</evidence>
<keyword evidence="8 15" id="KW-0547">Nucleotide-binding</keyword>
<feature type="domain" description="Protein kinase" evidence="16">
    <location>
        <begin position="66"/>
        <end position="329"/>
    </location>
</feature>
<evidence type="ECO:0000256" key="3">
    <source>
        <dbReference type="ARBA" id="ARBA00012513"/>
    </source>
</evidence>
<dbReference type="GO" id="GO:0005524">
    <property type="term" value="F:ATP binding"/>
    <property type="evidence" value="ECO:0007669"/>
    <property type="project" value="UniProtKB-UniRule"/>
</dbReference>
<feature type="domain" description="EF-hand" evidence="17">
    <location>
        <begin position="416"/>
        <end position="451"/>
    </location>
</feature>
<dbReference type="SMART" id="SM00220">
    <property type="entry name" value="S_TKc"/>
    <property type="match status" value="1"/>
</dbReference>
<organism evidence="18 19">
    <name type="scientific">Effrenium voratum</name>
    <dbReference type="NCBI Taxonomy" id="2562239"/>
    <lineage>
        <taxon>Eukaryota</taxon>
        <taxon>Sar</taxon>
        <taxon>Alveolata</taxon>
        <taxon>Dinophyceae</taxon>
        <taxon>Suessiales</taxon>
        <taxon>Symbiodiniaceae</taxon>
        <taxon>Effrenium</taxon>
    </lineage>
</organism>
<dbReference type="Proteomes" id="UP001178507">
    <property type="component" value="Unassembled WGS sequence"/>
</dbReference>
<name>A0AA36MGQ2_9DINO</name>
<evidence type="ECO:0000313" key="18">
    <source>
        <dbReference type="EMBL" id="CAJ1370696.1"/>
    </source>
</evidence>
<evidence type="ECO:0000256" key="2">
    <source>
        <dbReference type="ARBA" id="ARBA00011245"/>
    </source>
</evidence>
<dbReference type="GO" id="GO:0004674">
    <property type="term" value="F:protein serine/threonine kinase activity"/>
    <property type="evidence" value="ECO:0007669"/>
    <property type="project" value="UniProtKB-KW"/>
</dbReference>
<evidence type="ECO:0000256" key="14">
    <source>
        <dbReference type="ARBA" id="ARBA00048679"/>
    </source>
</evidence>
<accession>A0AA36MGQ2</accession>
<keyword evidence="11 15" id="KW-0067">ATP-binding</keyword>
<comment type="subunit">
    <text evidence="2">Monomer.</text>
</comment>
<dbReference type="Pfam" id="PF00069">
    <property type="entry name" value="Pkinase"/>
    <property type="match status" value="1"/>
</dbReference>
<evidence type="ECO:0000256" key="7">
    <source>
        <dbReference type="ARBA" id="ARBA00022737"/>
    </source>
</evidence>
<dbReference type="InterPro" id="IPR017441">
    <property type="entry name" value="Protein_kinase_ATP_BS"/>
</dbReference>
<protein>
    <recommendedName>
        <fullName evidence="3">non-specific serine/threonine protein kinase</fullName>
        <ecNumber evidence="3">2.7.11.1</ecNumber>
    </recommendedName>
</protein>
<dbReference type="FunFam" id="3.30.200.20:FF:000315">
    <property type="entry name" value="Calcium-dependent protein kinase 3"/>
    <property type="match status" value="1"/>
</dbReference>
<keyword evidence="10" id="KW-0106">Calcium</keyword>